<dbReference type="EMBL" id="KV454545">
    <property type="protein sequence ID" value="ODV65040.1"/>
    <property type="molecule type" value="Genomic_DNA"/>
</dbReference>
<dbReference type="GeneID" id="30996368"/>
<gene>
    <name evidence="1" type="ORF">HYPBUDRAFT_153945</name>
</gene>
<evidence type="ECO:0000313" key="1">
    <source>
        <dbReference type="EMBL" id="ODV65040.1"/>
    </source>
</evidence>
<organism evidence="1 2">
    <name type="scientific">Hyphopichia burtonii NRRL Y-1933</name>
    <dbReference type="NCBI Taxonomy" id="984485"/>
    <lineage>
        <taxon>Eukaryota</taxon>
        <taxon>Fungi</taxon>
        <taxon>Dikarya</taxon>
        <taxon>Ascomycota</taxon>
        <taxon>Saccharomycotina</taxon>
        <taxon>Pichiomycetes</taxon>
        <taxon>Debaryomycetaceae</taxon>
        <taxon>Hyphopichia</taxon>
    </lineage>
</organism>
<name>A0A1E4RCR4_9ASCO</name>
<keyword evidence="2" id="KW-1185">Reference proteome</keyword>
<protein>
    <submittedName>
        <fullName evidence="1">Uncharacterized protein</fullName>
    </submittedName>
</protein>
<dbReference type="Proteomes" id="UP000095085">
    <property type="component" value="Unassembled WGS sequence"/>
</dbReference>
<accession>A0A1E4RCR4</accession>
<sequence length="53" mass="6055">MIVLGFCDNERVNPFAFFAPTLTTNSAAIPLTLKKNLDLRMGKFFDKLKNYQT</sequence>
<dbReference type="AlphaFoldDB" id="A0A1E4RCR4"/>
<proteinExistence type="predicted"/>
<reference evidence="2" key="1">
    <citation type="submission" date="2016-05" db="EMBL/GenBank/DDBJ databases">
        <title>Comparative genomics of biotechnologically important yeasts.</title>
        <authorList>
            <consortium name="DOE Joint Genome Institute"/>
            <person name="Riley R."/>
            <person name="Haridas S."/>
            <person name="Wolfe K.H."/>
            <person name="Lopes M.R."/>
            <person name="Hittinger C.T."/>
            <person name="Goker M."/>
            <person name="Salamov A."/>
            <person name="Wisecaver J."/>
            <person name="Long T.M."/>
            <person name="Aerts A.L."/>
            <person name="Barry K."/>
            <person name="Choi C."/>
            <person name="Clum A."/>
            <person name="Coughlan A.Y."/>
            <person name="Deshpande S."/>
            <person name="Douglass A.P."/>
            <person name="Hanson S.J."/>
            <person name="Klenk H.-P."/>
            <person name="Labutti K."/>
            <person name="Lapidus A."/>
            <person name="Lindquist E."/>
            <person name="Lipzen A."/>
            <person name="Meier-Kolthoff J.P."/>
            <person name="Ohm R.A."/>
            <person name="Otillar R.P."/>
            <person name="Pangilinan J."/>
            <person name="Peng Y."/>
            <person name="Rokas A."/>
            <person name="Rosa C.A."/>
            <person name="Scheuner C."/>
            <person name="Sibirny A.A."/>
            <person name="Slot J.C."/>
            <person name="Stielow J.B."/>
            <person name="Sun H."/>
            <person name="Kurtzman C.P."/>
            <person name="Blackwell M."/>
            <person name="Grigoriev I.V."/>
            <person name="Jeffries T.W."/>
        </authorList>
    </citation>
    <scope>NUCLEOTIDE SEQUENCE [LARGE SCALE GENOMIC DNA]</scope>
    <source>
        <strain evidence="2">NRRL Y-1933</strain>
    </source>
</reference>
<evidence type="ECO:0000313" key="2">
    <source>
        <dbReference type="Proteomes" id="UP000095085"/>
    </source>
</evidence>
<dbReference type="RefSeq" id="XP_020074107.1">
    <property type="nucleotide sequence ID" value="XM_020221819.1"/>
</dbReference>